<organism evidence="3">
    <name type="scientific">Solanum lycopersicum</name>
    <name type="common">Tomato</name>
    <name type="synonym">Lycopersicon esculentum</name>
    <dbReference type="NCBI Taxonomy" id="4081"/>
    <lineage>
        <taxon>Eukaryota</taxon>
        <taxon>Viridiplantae</taxon>
        <taxon>Streptophyta</taxon>
        <taxon>Embryophyta</taxon>
        <taxon>Tracheophyta</taxon>
        <taxon>Spermatophyta</taxon>
        <taxon>Magnoliopsida</taxon>
        <taxon>eudicotyledons</taxon>
        <taxon>Gunneridae</taxon>
        <taxon>Pentapetalae</taxon>
        <taxon>asterids</taxon>
        <taxon>lamiids</taxon>
        <taxon>Solanales</taxon>
        <taxon>Solanaceae</taxon>
        <taxon>Solanoideae</taxon>
        <taxon>Solaneae</taxon>
        <taxon>Solanum</taxon>
        <taxon>Solanum subgen. Lycopersicon</taxon>
    </lineage>
</organism>
<reference evidence="3" key="1">
    <citation type="journal article" date="2012" name="Nature">
        <title>The tomato genome sequence provides insights into fleshy fruit evolution.</title>
        <authorList>
            <consortium name="Tomato Genome Consortium"/>
        </authorList>
    </citation>
    <scope>NUCLEOTIDE SEQUENCE [LARGE SCALE GENOMIC DNA]</scope>
    <source>
        <strain evidence="3">cv. Heinz 1706</strain>
    </source>
</reference>
<dbReference type="GO" id="GO:0004843">
    <property type="term" value="F:cysteine-type deubiquitinase activity"/>
    <property type="evidence" value="ECO:0007669"/>
    <property type="project" value="InterPro"/>
</dbReference>
<keyword evidence="1" id="KW-1133">Transmembrane helix</keyword>
<accession>A0A3Q7I1M8</accession>
<dbReference type="InParanoid" id="A0A3Q7I1M8"/>
<name>A0A3Q7I1M8_SOLLC</name>
<keyword evidence="1" id="KW-0812">Transmembrane</keyword>
<sequence>MSSIISPTGIGMRNLGNTCCLNAVVKSFMHTAVLLRLLKTIDKVSQFQSKYQLKIFSFIFYPFLFFLTLCVLCIIRELIDFSTFFGRFFVSLMELVIHMRSISKPNYLFISF</sequence>
<evidence type="ECO:0000256" key="1">
    <source>
        <dbReference type="SAM" id="Phobius"/>
    </source>
</evidence>
<proteinExistence type="predicted"/>
<evidence type="ECO:0000313" key="4">
    <source>
        <dbReference type="Proteomes" id="UP000004994"/>
    </source>
</evidence>
<feature type="transmembrane region" description="Helical" evidence="1">
    <location>
        <begin position="58"/>
        <end position="78"/>
    </location>
</feature>
<feature type="domain" description="Peptidase C19 ubiquitin carboxyl-terminal hydrolase" evidence="2">
    <location>
        <begin position="10"/>
        <end position="71"/>
    </location>
</feature>
<evidence type="ECO:0000313" key="3">
    <source>
        <dbReference type="EnsemblPlants" id="Solyc09g016957.1.1"/>
    </source>
</evidence>
<dbReference type="EnsemblPlants" id="Solyc09g016957.1.1">
    <property type="protein sequence ID" value="Solyc09g016957.1.1"/>
    <property type="gene ID" value="Solyc09g016957.1"/>
</dbReference>
<dbReference type="Gramene" id="Solyc09g016957.1.1">
    <property type="protein sequence ID" value="Solyc09g016957.1.1"/>
    <property type="gene ID" value="Solyc09g016957.1"/>
</dbReference>
<dbReference type="InterPro" id="IPR038765">
    <property type="entry name" value="Papain-like_cys_pep_sf"/>
</dbReference>
<dbReference type="AlphaFoldDB" id="A0A3Q7I1M8"/>
<dbReference type="Proteomes" id="UP000004994">
    <property type="component" value="Chromosome 9"/>
</dbReference>
<keyword evidence="1" id="KW-0472">Membrane</keyword>
<dbReference type="GO" id="GO:0016579">
    <property type="term" value="P:protein deubiquitination"/>
    <property type="evidence" value="ECO:0007669"/>
    <property type="project" value="InterPro"/>
</dbReference>
<dbReference type="InterPro" id="IPR001394">
    <property type="entry name" value="Peptidase_C19_UCH"/>
</dbReference>
<dbReference type="SUPFAM" id="SSF54001">
    <property type="entry name" value="Cysteine proteinases"/>
    <property type="match status" value="1"/>
</dbReference>
<keyword evidence="4" id="KW-1185">Reference proteome</keyword>
<dbReference type="Pfam" id="PF00443">
    <property type="entry name" value="UCH"/>
    <property type="match status" value="1"/>
</dbReference>
<dbReference type="Gene3D" id="3.90.70.10">
    <property type="entry name" value="Cysteine proteinases"/>
    <property type="match status" value="1"/>
</dbReference>
<protein>
    <recommendedName>
        <fullName evidence="2">Peptidase C19 ubiquitin carboxyl-terminal hydrolase domain-containing protein</fullName>
    </recommendedName>
</protein>
<reference evidence="3" key="2">
    <citation type="submission" date="2019-01" db="UniProtKB">
        <authorList>
            <consortium name="EnsemblPlants"/>
        </authorList>
    </citation>
    <scope>IDENTIFICATION</scope>
    <source>
        <strain evidence="3">cv. Heinz 1706</strain>
    </source>
</reference>
<evidence type="ECO:0000259" key="2">
    <source>
        <dbReference type="Pfam" id="PF00443"/>
    </source>
</evidence>